<dbReference type="EMBL" id="CAXHTA020000017">
    <property type="protein sequence ID" value="CAL5227263.1"/>
    <property type="molecule type" value="Genomic_DNA"/>
</dbReference>
<dbReference type="PANTHER" id="PTHR33104:SF2">
    <property type="entry name" value="CXC3 LIKE CYSTEINE CLUSTER DOMAIN-CONTAINING PROTEIN"/>
    <property type="match status" value="1"/>
</dbReference>
<gene>
    <name evidence="1" type="primary">g3790</name>
    <name evidence="2" type="synonym">g10193</name>
    <name evidence="1" type="ORF">VP750_LOCUS3232</name>
    <name evidence="2" type="ORF">VP750_LOCUS9169</name>
</gene>
<evidence type="ECO:0000313" key="3">
    <source>
        <dbReference type="Proteomes" id="UP001497392"/>
    </source>
</evidence>
<reference evidence="1 3" key="1">
    <citation type="submission" date="2024-06" db="EMBL/GenBank/DDBJ databases">
        <authorList>
            <person name="Kraege A."/>
            <person name="Thomma B."/>
        </authorList>
    </citation>
    <scope>NUCLEOTIDE SEQUENCE [LARGE SCALE GENOMIC DNA]</scope>
</reference>
<keyword evidence="3" id="KW-1185">Reference proteome</keyword>
<comment type="caution">
    <text evidence="1">The sequence shown here is derived from an EMBL/GenBank/DDBJ whole genome shotgun (WGS) entry which is preliminary data.</text>
</comment>
<organism evidence="1 3">
    <name type="scientific">Coccomyxa viridis</name>
    <dbReference type="NCBI Taxonomy" id="1274662"/>
    <lineage>
        <taxon>Eukaryota</taxon>
        <taxon>Viridiplantae</taxon>
        <taxon>Chlorophyta</taxon>
        <taxon>core chlorophytes</taxon>
        <taxon>Trebouxiophyceae</taxon>
        <taxon>Trebouxiophyceae incertae sedis</taxon>
        <taxon>Coccomyxaceae</taxon>
        <taxon>Coccomyxa</taxon>
    </lineage>
</organism>
<name>A0ABP1FNL9_9CHLO</name>
<dbReference type="Pfam" id="PF18758">
    <property type="entry name" value="KDZ"/>
    <property type="match status" value="1"/>
</dbReference>
<dbReference type="EMBL" id="CAXHTA020000005">
    <property type="protein sequence ID" value="CAL5221573.1"/>
    <property type="molecule type" value="Genomic_DNA"/>
</dbReference>
<proteinExistence type="predicted"/>
<accession>A0ABP1FNL9</accession>
<dbReference type="PANTHER" id="PTHR33104">
    <property type="entry name" value="SI:DKEY-29D5.2"/>
    <property type="match status" value="1"/>
</dbReference>
<evidence type="ECO:0000313" key="1">
    <source>
        <dbReference type="EMBL" id="CAL5221573.1"/>
    </source>
</evidence>
<dbReference type="InterPro" id="IPR040521">
    <property type="entry name" value="KDZ"/>
</dbReference>
<protein>
    <submittedName>
        <fullName evidence="2">G10193 protein</fullName>
    </submittedName>
    <submittedName>
        <fullName evidence="1">G3790 protein</fullName>
    </submittedName>
</protein>
<dbReference type="Proteomes" id="UP001497392">
    <property type="component" value="Unassembled WGS sequence"/>
</dbReference>
<evidence type="ECO:0000313" key="2">
    <source>
        <dbReference type="EMBL" id="CAL5227263.1"/>
    </source>
</evidence>
<sequence>MWFDLQLLQAVDTEMCVIKRQSMDRRCDVLMRVHEHCGCHDVPLNYDTLRKRLGEAVREYGYLMAAQADLQSLGVSNYPKGLLSDCGGCWEAAQPANEGGGRPLHSIYIDYCFKLNHLTRADTSGNIWDVGTKRPPFSRYFIQDDEVVQHLRDPQSTLLPDESRLQCSDFKADEVLGRTTGGKNDITSLGMCLCRHGHIGFLMNSVTGERHAYATLFVKAILSCIISSLLFVWYDINCRWAASFLKWLASQGAALREKAARLQYPLPRMHFWAHRVECQQEFGHVRMQQAGRGNGEPHEIANAAFAPLGKTTMYMSRMNRQARLERVALFYTEQRALRLPGLLLRMLARACAALQESQAAAEAAHNELRRKGLSEAQIQTGLQTLSASAESPPVAMSWQADLARCQLVLHKASLADGDTSTPALLLVFEDPAFAKLAPNSIQVKRARSRLQQLMQTHSAELAGKDLAVASTDFKFFLAAFVAYKVHSLQEELAAKAVQYAHLQALMPRLSERSVEQTKITNALLRVANAMDSKAVALQSWVSGNYVDASLLPASVAQLKEGCALWEFKSFHRGVFPWQPAQAQLEGKSVIQLLTDLHMRVCECQRAQEEVSLVQKEKQSALRLYARQAAALTEAIAAFREAMHVSTVVHEASSVDERVQHQQNVRSAMAQEGISVALEQKLQRVQALQAHARFAFALPVGEVLPESSMHGAALPYLSGDELVLSDSDEE</sequence>